<organism evidence="1 2">
    <name type="scientific">Pyrrhoderma noxium</name>
    <dbReference type="NCBI Taxonomy" id="2282107"/>
    <lineage>
        <taxon>Eukaryota</taxon>
        <taxon>Fungi</taxon>
        <taxon>Dikarya</taxon>
        <taxon>Basidiomycota</taxon>
        <taxon>Agaricomycotina</taxon>
        <taxon>Agaricomycetes</taxon>
        <taxon>Hymenochaetales</taxon>
        <taxon>Hymenochaetaceae</taxon>
        <taxon>Pyrrhoderma</taxon>
    </lineage>
</organism>
<dbReference type="Proteomes" id="UP000217199">
    <property type="component" value="Unassembled WGS sequence"/>
</dbReference>
<dbReference type="AlphaFoldDB" id="A0A286U948"/>
<evidence type="ECO:0000313" key="2">
    <source>
        <dbReference type="Proteomes" id="UP000217199"/>
    </source>
</evidence>
<name>A0A286U948_9AGAM</name>
<reference evidence="1 2" key="1">
    <citation type="journal article" date="2017" name="Mol. Ecol.">
        <title>Comparative and population genomic landscape of Phellinus noxius: A hypervariable fungus causing root rot in trees.</title>
        <authorList>
            <person name="Chung C.L."/>
            <person name="Lee T.J."/>
            <person name="Akiba M."/>
            <person name="Lee H.H."/>
            <person name="Kuo T.H."/>
            <person name="Liu D."/>
            <person name="Ke H.M."/>
            <person name="Yokoi T."/>
            <person name="Roa M.B."/>
            <person name="Lu M.J."/>
            <person name="Chang Y.Y."/>
            <person name="Ann P.J."/>
            <person name="Tsai J.N."/>
            <person name="Chen C.Y."/>
            <person name="Tzean S.S."/>
            <person name="Ota Y."/>
            <person name="Hattori T."/>
            <person name="Sahashi N."/>
            <person name="Liou R.F."/>
            <person name="Kikuchi T."/>
            <person name="Tsai I.J."/>
        </authorList>
    </citation>
    <scope>NUCLEOTIDE SEQUENCE [LARGE SCALE GENOMIC DNA]</scope>
    <source>
        <strain evidence="1 2">FFPRI411160</strain>
    </source>
</reference>
<accession>A0A286U948</accession>
<protein>
    <submittedName>
        <fullName evidence="1">Uncharacterized protein</fullName>
    </submittedName>
</protein>
<evidence type="ECO:0000313" key="1">
    <source>
        <dbReference type="EMBL" id="PAV16098.1"/>
    </source>
</evidence>
<sequence>MEALCSIPVSMSFSPPNTLSIPRDISPTLNPNNSWKIDGDLVIPFELKHTEIPSAYTPITGSWSLTLF</sequence>
<proteinExistence type="predicted"/>
<dbReference type="InParanoid" id="A0A286U948"/>
<comment type="caution">
    <text evidence="1">The sequence shown here is derived from an EMBL/GenBank/DDBJ whole genome shotgun (WGS) entry which is preliminary data.</text>
</comment>
<keyword evidence="2" id="KW-1185">Reference proteome</keyword>
<dbReference type="EMBL" id="NBII01000008">
    <property type="protein sequence ID" value="PAV16098.1"/>
    <property type="molecule type" value="Genomic_DNA"/>
</dbReference>
<gene>
    <name evidence="1" type="ORF">PNOK_0771800</name>
</gene>